<dbReference type="PROSITE" id="PS51186">
    <property type="entry name" value="GNAT"/>
    <property type="match status" value="1"/>
</dbReference>
<keyword evidence="2" id="KW-0963">Cytoplasm</keyword>
<evidence type="ECO:0000259" key="5">
    <source>
        <dbReference type="PROSITE" id="PS51186"/>
    </source>
</evidence>
<evidence type="ECO:0000313" key="7">
    <source>
        <dbReference type="Proteomes" id="UP000035065"/>
    </source>
</evidence>
<dbReference type="PANTHER" id="PTHR43420">
    <property type="entry name" value="ACETYLTRANSFERASE"/>
    <property type="match status" value="1"/>
</dbReference>
<dbReference type="RefSeq" id="WP_009677867.1">
    <property type="nucleotide sequence ID" value="NZ_AEUD01000002.1"/>
</dbReference>
<accession>F1YFQ6</accession>
<reference evidence="6 7" key="1">
    <citation type="journal article" date="2011" name="J. Bacteriol.">
        <title>Draft Genome Sequence of Gordonia neofelifaecis NRRL B-59395, a Cholesterol-Degrading Actinomycete.</title>
        <authorList>
            <person name="Ge F."/>
            <person name="Li W."/>
            <person name="Chen G."/>
            <person name="Liu Y."/>
            <person name="Zhang G."/>
            <person name="Yong B."/>
            <person name="Wang Q."/>
            <person name="Wang N."/>
            <person name="Huang Z."/>
            <person name="Li W."/>
            <person name="Wang J."/>
            <person name="Wu C."/>
            <person name="Xie Q."/>
            <person name="Liu G."/>
        </authorList>
    </citation>
    <scope>NUCLEOTIDE SEQUENCE [LARGE SCALE GENOMIC DNA]</scope>
    <source>
        <strain evidence="6 7">NRRL B-59395</strain>
    </source>
</reference>
<dbReference type="Pfam" id="PF00583">
    <property type="entry name" value="Acetyltransf_1"/>
    <property type="match status" value="1"/>
</dbReference>
<dbReference type="CDD" id="cd04301">
    <property type="entry name" value="NAT_SF"/>
    <property type="match status" value="1"/>
</dbReference>
<comment type="caution">
    <text evidence="6">The sequence shown here is derived from an EMBL/GenBank/DDBJ whole genome shotgun (WGS) entry which is preliminary data.</text>
</comment>
<dbReference type="OrthoDB" id="529907at2"/>
<feature type="domain" description="N-acetyltransferase" evidence="5">
    <location>
        <begin position="7"/>
        <end position="158"/>
    </location>
</feature>
<name>F1YFQ6_9ACTN</name>
<dbReference type="InterPro" id="IPR050680">
    <property type="entry name" value="YpeA/RimI_acetyltransf"/>
</dbReference>
<keyword evidence="4" id="KW-0012">Acyltransferase</keyword>
<dbReference type="InterPro" id="IPR000182">
    <property type="entry name" value="GNAT_dom"/>
</dbReference>
<protein>
    <submittedName>
        <fullName evidence="6">Ribosomal-protein-alanine acetyltransferase</fullName>
    </submittedName>
</protein>
<evidence type="ECO:0000313" key="6">
    <source>
        <dbReference type="EMBL" id="EGD56483.1"/>
    </source>
</evidence>
<sequence length="168" mass="17949">MTEPGAPVVDPLTPADLVRCAEIEQELFAADSPWPLSGFVSELNAAHTTYFAVRTVAGAPVAGYAGISVLGRPGDHECEVHTIAVASEYQGRGYGRVLMDALLRVADASEAPVFLEVRTDNDPAVGLYKSNGFEVTGIRRNYYQPSGADAFTMVRAARTEFAEGHTNS</sequence>
<dbReference type="InterPro" id="IPR016181">
    <property type="entry name" value="Acyl_CoA_acyltransferase"/>
</dbReference>
<evidence type="ECO:0000256" key="4">
    <source>
        <dbReference type="ARBA" id="ARBA00023315"/>
    </source>
</evidence>
<keyword evidence="3 6" id="KW-0808">Transferase</keyword>
<dbReference type="SUPFAM" id="SSF55729">
    <property type="entry name" value="Acyl-CoA N-acyltransferases (Nat)"/>
    <property type="match status" value="1"/>
</dbReference>
<dbReference type="InterPro" id="IPR006464">
    <property type="entry name" value="AcTrfase_RimI/Ard1"/>
</dbReference>
<proteinExistence type="inferred from homology"/>
<organism evidence="6 7">
    <name type="scientific">Gordonia neofelifaecis NRRL B-59395</name>
    <dbReference type="NCBI Taxonomy" id="644548"/>
    <lineage>
        <taxon>Bacteria</taxon>
        <taxon>Bacillati</taxon>
        <taxon>Actinomycetota</taxon>
        <taxon>Actinomycetes</taxon>
        <taxon>Mycobacteriales</taxon>
        <taxon>Gordoniaceae</taxon>
        <taxon>Gordonia</taxon>
    </lineage>
</organism>
<dbReference type="EMBL" id="AEUD01000002">
    <property type="protein sequence ID" value="EGD56483.1"/>
    <property type="molecule type" value="Genomic_DNA"/>
</dbReference>
<dbReference type="Proteomes" id="UP000035065">
    <property type="component" value="Unassembled WGS sequence"/>
</dbReference>
<dbReference type="GO" id="GO:0008080">
    <property type="term" value="F:N-acetyltransferase activity"/>
    <property type="evidence" value="ECO:0007669"/>
    <property type="project" value="InterPro"/>
</dbReference>
<dbReference type="NCBIfam" id="TIGR01575">
    <property type="entry name" value="rimI"/>
    <property type="match status" value="1"/>
</dbReference>
<evidence type="ECO:0000256" key="3">
    <source>
        <dbReference type="ARBA" id="ARBA00022679"/>
    </source>
</evidence>
<evidence type="ECO:0000256" key="1">
    <source>
        <dbReference type="ARBA" id="ARBA00005395"/>
    </source>
</evidence>
<dbReference type="PANTHER" id="PTHR43420:SF44">
    <property type="entry name" value="ACETYLTRANSFERASE YPEA"/>
    <property type="match status" value="1"/>
</dbReference>
<dbReference type="Gene3D" id="3.40.630.30">
    <property type="match status" value="1"/>
</dbReference>
<evidence type="ECO:0000256" key="2">
    <source>
        <dbReference type="ARBA" id="ARBA00022490"/>
    </source>
</evidence>
<gene>
    <name evidence="6" type="ORF">SCNU_02992</name>
</gene>
<dbReference type="eggNOG" id="COG0456">
    <property type="taxonomic scope" value="Bacteria"/>
</dbReference>
<comment type="similarity">
    <text evidence="1">Belongs to the acetyltransferase family. RimI subfamily.</text>
</comment>
<dbReference type="STRING" id="644548.SCNU_02992"/>
<keyword evidence="7" id="KW-1185">Reference proteome</keyword>
<dbReference type="AlphaFoldDB" id="F1YFQ6"/>